<dbReference type="CDD" id="cd19438">
    <property type="entry name" value="lipocalin_Blc-like"/>
    <property type="match status" value="1"/>
</dbReference>
<evidence type="ECO:0000313" key="4">
    <source>
        <dbReference type="EMBL" id="TDL79685.1"/>
    </source>
</evidence>
<dbReference type="InterPro" id="IPR002446">
    <property type="entry name" value="Lipocalin_bac"/>
</dbReference>
<dbReference type="Pfam" id="PF08212">
    <property type="entry name" value="Lipocalin_2"/>
    <property type="match status" value="1"/>
</dbReference>
<dbReference type="InterPro" id="IPR000566">
    <property type="entry name" value="Lipocln_cytosolic_FA-bd_dom"/>
</dbReference>
<dbReference type="InterPro" id="IPR022271">
    <property type="entry name" value="Lipocalin_ApoD"/>
</dbReference>
<keyword evidence="2" id="KW-0998">Cell outer membrane</keyword>
<dbReference type="Proteomes" id="UP000295701">
    <property type="component" value="Unassembled WGS sequence"/>
</dbReference>
<comment type="caution">
    <text evidence="4">The sequence shown here is derived from an EMBL/GenBank/DDBJ whole genome shotgun (WGS) entry which is preliminary data.</text>
</comment>
<dbReference type="PRINTS" id="PR01171">
    <property type="entry name" value="BCTLIPOCALIN"/>
</dbReference>
<comment type="function">
    <text evidence="2">Involved in the storage or transport of lipids necessary for membrane maintenance under stressful conditions. Displays a binding preference for lysophospholipids.</text>
</comment>
<keyword evidence="2" id="KW-0472">Membrane</keyword>
<dbReference type="AlphaFoldDB" id="A0A4R6A9V4"/>
<reference evidence="4 5" key="1">
    <citation type="submission" date="2019-03" db="EMBL/GenBank/DDBJ databases">
        <title>Primorskyibacter sp. SS33 isolated from sediments.</title>
        <authorList>
            <person name="Xunke S."/>
        </authorList>
    </citation>
    <scope>NUCLEOTIDE SEQUENCE [LARGE SCALE GENOMIC DNA]</scope>
    <source>
        <strain evidence="4 5">SS33</strain>
    </source>
</reference>
<dbReference type="PROSITE" id="PS51257">
    <property type="entry name" value="PROKAR_LIPOPROTEIN"/>
    <property type="match status" value="1"/>
</dbReference>
<sequence>MDQAARDGVDPAGRGAGRLARAGLLALLLAACSTEAPILPAPVYRDTAAPFASVAAFEPARFAGLWYEIASYPTPFQAGCANTRAEYTPRGDGGFDLVNRCTRGGTPAQVTGTAMPAGPGRLEVRIDAMPFLSSPYWVLWVDEGYRTAVVGVPSGRAAWILDRSPVIPPDRLAAARQMLSFAGYDLSQLRMTPQSGDQGV</sequence>
<keyword evidence="5" id="KW-1185">Reference proteome</keyword>
<dbReference type="PANTHER" id="PTHR10612">
    <property type="entry name" value="APOLIPOPROTEIN D"/>
    <property type="match status" value="1"/>
</dbReference>
<gene>
    <name evidence="4" type="ORF">E2L08_08750</name>
</gene>
<comment type="subcellular location">
    <subcellularLocation>
        <location evidence="2">Cell outer membrane</location>
    </subcellularLocation>
</comment>
<dbReference type="EMBL" id="SNAA01000008">
    <property type="protein sequence ID" value="TDL79685.1"/>
    <property type="molecule type" value="Genomic_DNA"/>
</dbReference>
<evidence type="ECO:0000256" key="2">
    <source>
        <dbReference type="PIRNR" id="PIRNR036893"/>
    </source>
</evidence>
<dbReference type="Gene3D" id="2.40.128.20">
    <property type="match status" value="1"/>
</dbReference>
<dbReference type="PANTHER" id="PTHR10612:SF34">
    <property type="entry name" value="APOLIPOPROTEIN D"/>
    <property type="match status" value="1"/>
</dbReference>
<name>A0A4R6A9V4_9RHOB</name>
<organism evidence="4 5">
    <name type="scientific">Palleronia sediminis</name>
    <dbReference type="NCBI Taxonomy" id="2547833"/>
    <lineage>
        <taxon>Bacteria</taxon>
        <taxon>Pseudomonadati</taxon>
        <taxon>Pseudomonadota</taxon>
        <taxon>Alphaproteobacteria</taxon>
        <taxon>Rhodobacterales</taxon>
        <taxon>Roseobacteraceae</taxon>
        <taxon>Palleronia</taxon>
    </lineage>
</organism>
<dbReference type="OrthoDB" id="594739at2"/>
<dbReference type="PIRSF" id="PIRSF036893">
    <property type="entry name" value="Lipocalin_ApoD"/>
    <property type="match status" value="1"/>
</dbReference>
<protein>
    <recommendedName>
        <fullName evidence="2">Outer membrane lipoprotein Blc</fullName>
    </recommendedName>
</protein>
<dbReference type="SUPFAM" id="SSF50814">
    <property type="entry name" value="Lipocalins"/>
    <property type="match status" value="1"/>
</dbReference>
<evidence type="ECO:0000256" key="1">
    <source>
        <dbReference type="ARBA" id="ARBA00006889"/>
    </source>
</evidence>
<dbReference type="InterPro" id="IPR012674">
    <property type="entry name" value="Calycin"/>
</dbReference>
<proteinExistence type="inferred from homology"/>
<dbReference type="InterPro" id="IPR047202">
    <property type="entry name" value="Lipocalin_Blc-like_dom"/>
</dbReference>
<keyword evidence="2" id="KW-0449">Lipoprotein</keyword>
<dbReference type="GO" id="GO:0006950">
    <property type="term" value="P:response to stress"/>
    <property type="evidence" value="ECO:0007669"/>
    <property type="project" value="UniProtKB-ARBA"/>
</dbReference>
<evidence type="ECO:0000259" key="3">
    <source>
        <dbReference type="Pfam" id="PF08212"/>
    </source>
</evidence>
<evidence type="ECO:0000313" key="5">
    <source>
        <dbReference type="Proteomes" id="UP000295701"/>
    </source>
</evidence>
<accession>A0A4R6A9V4</accession>
<keyword evidence="2" id="KW-0446">Lipid-binding</keyword>
<dbReference type="GO" id="GO:0008289">
    <property type="term" value="F:lipid binding"/>
    <property type="evidence" value="ECO:0007669"/>
    <property type="project" value="UniProtKB-UniRule"/>
</dbReference>
<dbReference type="GO" id="GO:0009279">
    <property type="term" value="C:cell outer membrane"/>
    <property type="evidence" value="ECO:0007669"/>
    <property type="project" value="UniProtKB-SubCell"/>
</dbReference>
<comment type="subunit">
    <text evidence="2">Homodimer.</text>
</comment>
<dbReference type="RefSeq" id="WP_133396695.1">
    <property type="nucleotide sequence ID" value="NZ_SNAA01000008.1"/>
</dbReference>
<comment type="similarity">
    <text evidence="1 2">Belongs to the calycin superfamily. Lipocalin family.</text>
</comment>
<feature type="domain" description="Lipocalin/cytosolic fatty-acid binding" evidence="3">
    <location>
        <begin position="60"/>
        <end position="194"/>
    </location>
</feature>